<evidence type="ECO:0000313" key="2">
    <source>
        <dbReference type="Proteomes" id="UP000298324"/>
    </source>
</evidence>
<proteinExistence type="predicted"/>
<gene>
    <name evidence="1" type="ORF">Psch_01642</name>
</gene>
<reference evidence="1 2" key="1">
    <citation type="journal article" date="2018" name="Environ. Microbiol.">
        <title>Novel energy conservation strategies and behaviour of Pelotomaculum schinkii driving syntrophic propionate catabolism.</title>
        <authorList>
            <person name="Hidalgo-Ahumada C.A.P."/>
            <person name="Nobu M.K."/>
            <person name="Narihiro T."/>
            <person name="Tamaki H."/>
            <person name="Liu W.T."/>
            <person name="Kamagata Y."/>
            <person name="Stams A.J.M."/>
            <person name="Imachi H."/>
            <person name="Sousa D.Z."/>
        </authorList>
    </citation>
    <scope>NUCLEOTIDE SEQUENCE [LARGE SCALE GENOMIC DNA]</scope>
    <source>
        <strain evidence="1 2">HH</strain>
    </source>
</reference>
<organism evidence="1 2">
    <name type="scientific">Pelotomaculum schinkii</name>
    <dbReference type="NCBI Taxonomy" id="78350"/>
    <lineage>
        <taxon>Bacteria</taxon>
        <taxon>Bacillati</taxon>
        <taxon>Bacillota</taxon>
        <taxon>Clostridia</taxon>
        <taxon>Eubacteriales</taxon>
        <taxon>Desulfotomaculaceae</taxon>
        <taxon>Pelotomaculum</taxon>
    </lineage>
</organism>
<dbReference type="EMBL" id="QFGA01000001">
    <property type="protein sequence ID" value="TEB08087.1"/>
    <property type="molecule type" value="Genomic_DNA"/>
</dbReference>
<protein>
    <submittedName>
        <fullName evidence="1">Uncharacterized protein</fullName>
    </submittedName>
</protein>
<sequence length="54" mass="6161">MFNLGQVVMTRGISSLIEKNQIDWVGIYHILNRHVRGGWGDFTRKTKSSTTTPL</sequence>
<name>A0A4Y7RIC9_9FIRM</name>
<keyword evidence="2" id="KW-1185">Reference proteome</keyword>
<comment type="caution">
    <text evidence="1">The sequence shown here is derived from an EMBL/GenBank/DDBJ whole genome shotgun (WGS) entry which is preliminary data.</text>
</comment>
<dbReference type="Proteomes" id="UP000298324">
    <property type="component" value="Unassembled WGS sequence"/>
</dbReference>
<evidence type="ECO:0000313" key="1">
    <source>
        <dbReference type="EMBL" id="TEB08087.1"/>
    </source>
</evidence>
<accession>A0A4Y7RIC9</accession>
<dbReference type="AlphaFoldDB" id="A0A4Y7RIC9"/>